<evidence type="ECO:0000256" key="1">
    <source>
        <dbReference type="SAM" id="MobiDB-lite"/>
    </source>
</evidence>
<evidence type="ECO:0000313" key="3">
    <source>
        <dbReference type="Proteomes" id="UP001469553"/>
    </source>
</evidence>
<sequence length="132" mass="14332">MPMVEGKNVDRPVNAELCFSAQLSLHHNGLAQHHHYCGGSNDPSVDLLLHSPPTHVLDPKDFSPTWRGQSILFRSRAMALDELILFPDGGTPLQTVSAHALSLGQRKPEEPCHIPKAETKSTGPLDQNPSGS</sequence>
<feature type="compositionally biased region" description="Basic and acidic residues" evidence="1">
    <location>
        <begin position="106"/>
        <end position="119"/>
    </location>
</feature>
<organism evidence="2 3">
    <name type="scientific">Ameca splendens</name>
    <dbReference type="NCBI Taxonomy" id="208324"/>
    <lineage>
        <taxon>Eukaryota</taxon>
        <taxon>Metazoa</taxon>
        <taxon>Chordata</taxon>
        <taxon>Craniata</taxon>
        <taxon>Vertebrata</taxon>
        <taxon>Euteleostomi</taxon>
        <taxon>Actinopterygii</taxon>
        <taxon>Neopterygii</taxon>
        <taxon>Teleostei</taxon>
        <taxon>Neoteleostei</taxon>
        <taxon>Acanthomorphata</taxon>
        <taxon>Ovalentaria</taxon>
        <taxon>Atherinomorphae</taxon>
        <taxon>Cyprinodontiformes</taxon>
        <taxon>Goodeidae</taxon>
        <taxon>Ameca</taxon>
    </lineage>
</organism>
<gene>
    <name evidence="2" type="ORF">AMECASPLE_037716</name>
</gene>
<dbReference type="EMBL" id="JAHRIP010044141">
    <property type="protein sequence ID" value="MEQ2297739.1"/>
    <property type="molecule type" value="Genomic_DNA"/>
</dbReference>
<feature type="compositionally biased region" description="Polar residues" evidence="1">
    <location>
        <begin position="120"/>
        <end position="132"/>
    </location>
</feature>
<proteinExistence type="predicted"/>
<comment type="caution">
    <text evidence="2">The sequence shown here is derived from an EMBL/GenBank/DDBJ whole genome shotgun (WGS) entry which is preliminary data.</text>
</comment>
<feature type="region of interest" description="Disordered" evidence="1">
    <location>
        <begin position="99"/>
        <end position="132"/>
    </location>
</feature>
<protein>
    <submittedName>
        <fullName evidence="2">Uncharacterized protein</fullName>
    </submittedName>
</protein>
<name>A0ABV0YVQ6_9TELE</name>
<accession>A0ABV0YVQ6</accession>
<keyword evidence="3" id="KW-1185">Reference proteome</keyword>
<reference evidence="2 3" key="1">
    <citation type="submission" date="2021-06" db="EMBL/GenBank/DDBJ databases">
        <authorList>
            <person name="Palmer J.M."/>
        </authorList>
    </citation>
    <scope>NUCLEOTIDE SEQUENCE [LARGE SCALE GENOMIC DNA]</scope>
    <source>
        <strain evidence="2 3">AS_MEX2019</strain>
        <tissue evidence="2">Muscle</tissue>
    </source>
</reference>
<evidence type="ECO:0000313" key="2">
    <source>
        <dbReference type="EMBL" id="MEQ2297739.1"/>
    </source>
</evidence>
<dbReference type="Proteomes" id="UP001469553">
    <property type="component" value="Unassembled WGS sequence"/>
</dbReference>